<dbReference type="AlphaFoldDB" id="A0A8S1D0R3"/>
<organism evidence="1 2">
    <name type="scientific">Cloeon dipterum</name>
    <dbReference type="NCBI Taxonomy" id="197152"/>
    <lineage>
        <taxon>Eukaryota</taxon>
        <taxon>Metazoa</taxon>
        <taxon>Ecdysozoa</taxon>
        <taxon>Arthropoda</taxon>
        <taxon>Hexapoda</taxon>
        <taxon>Insecta</taxon>
        <taxon>Pterygota</taxon>
        <taxon>Palaeoptera</taxon>
        <taxon>Ephemeroptera</taxon>
        <taxon>Pisciforma</taxon>
        <taxon>Baetidae</taxon>
        <taxon>Cloeon</taxon>
    </lineage>
</organism>
<protein>
    <recommendedName>
        <fullName evidence="3">Armadillo repeat-containing protein 8</fullName>
    </recommendedName>
</protein>
<dbReference type="GO" id="GO:0044782">
    <property type="term" value="P:cilium organization"/>
    <property type="evidence" value="ECO:0007669"/>
    <property type="project" value="TreeGrafter"/>
</dbReference>
<dbReference type="InterPro" id="IPR038905">
    <property type="entry name" value="ARMC2"/>
</dbReference>
<dbReference type="EMBL" id="CADEPI010000090">
    <property type="protein sequence ID" value="CAB3373842.1"/>
    <property type="molecule type" value="Genomic_DNA"/>
</dbReference>
<dbReference type="OrthoDB" id="247006at2759"/>
<name>A0A8S1D0R3_9INSE</name>
<dbReference type="SUPFAM" id="SSF48371">
    <property type="entry name" value="ARM repeat"/>
    <property type="match status" value="1"/>
</dbReference>
<evidence type="ECO:0000313" key="2">
    <source>
        <dbReference type="Proteomes" id="UP000494165"/>
    </source>
</evidence>
<sequence>MTTFTGSDAKEIEATLRKVYSACERAEMLGRRQTSNPTRANLLQTLFLFVENEEQRVQMQVARILLGLQVMGSNLSSVCKLLFKVSRSDQNDKLFLQDNILELLLERLGAASLMEDSEACVYGYGALKCITLEPRIVARVRELGGLALMVLHLKLTNLMANESSSVPEKVQPALFQLTGALRHMASDQAGLPFLASCGAVAQLCRTLQLFPNDPDLVSNVVRTLSIASMDETCCDAIVAQQGSLKNFVFLLQKYPERQDLVVRLSYALGNLMARSEHARNQLLGDDSARNAVLSVLERCYQEDQRGTASPLHATEDVLVKVLRVVANASLSEAVGPGLADSPEVLSAVHGVLSNPGASEELVLGALLTLNNLSFYPSAIESQLAEQQLSFAEVLLPLLAQDASVQVTVEALRVFGNLSRWKETRTFLLNQEGLSDRVVTLLSEGDQTIQYVAIGVLVNLLSDPYGRPALRSIGIISKLIDLIETQNNDWELASLTCQAIWNCLADISDLASIMNEHQTDKLANTLADLLDEEKLFGVKEGHEVPEHVAKTFEYQAWDEFASVATNLLERLESFMDQNCN</sequence>
<reference evidence="1 2" key="1">
    <citation type="submission" date="2020-04" db="EMBL/GenBank/DDBJ databases">
        <authorList>
            <person name="Alioto T."/>
            <person name="Alioto T."/>
            <person name="Gomez Garrido J."/>
        </authorList>
    </citation>
    <scope>NUCLEOTIDE SEQUENCE [LARGE SCALE GENOMIC DNA]</scope>
</reference>
<dbReference type="SMART" id="SM00185">
    <property type="entry name" value="ARM"/>
    <property type="match status" value="6"/>
</dbReference>
<dbReference type="InterPro" id="IPR000225">
    <property type="entry name" value="Armadillo"/>
</dbReference>
<dbReference type="Proteomes" id="UP000494165">
    <property type="component" value="Unassembled WGS sequence"/>
</dbReference>
<evidence type="ECO:0008006" key="3">
    <source>
        <dbReference type="Google" id="ProtNLM"/>
    </source>
</evidence>
<accession>A0A8S1D0R3</accession>
<dbReference type="InterPro" id="IPR011989">
    <property type="entry name" value="ARM-like"/>
</dbReference>
<evidence type="ECO:0000313" key="1">
    <source>
        <dbReference type="EMBL" id="CAB3373842.1"/>
    </source>
</evidence>
<dbReference type="InterPro" id="IPR016024">
    <property type="entry name" value="ARM-type_fold"/>
</dbReference>
<dbReference type="PANTHER" id="PTHR21356:SF1">
    <property type="entry name" value="ARMADILLO REPEAT-CONTAINING PROTEIN 2"/>
    <property type="match status" value="1"/>
</dbReference>
<keyword evidence="2" id="KW-1185">Reference proteome</keyword>
<gene>
    <name evidence="1" type="ORF">CLODIP_2_CD11673</name>
</gene>
<dbReference type="Gene3D" id="1.25.10.10">
    <property type="entry name" value="Leucine-rich Repeat Variant"/>
    <property type="match status" value="2"/>
</dbReference>
<proteinExistence type="predicted"/>
<dbReference type="PANTHER" id="PTHR21356">
    <property type="entry name" value="ARMADILLO REPEAT CONTAINING 2"/>
    <property type="match status" value="1"/>
</dbReference>
<comment type="caution">
    <text evidence="1">The sequence shown here is derived from an EMBL/GenBank/DDBJ whole genome shotgun (WGS) entry which is preliminary data.</text>
</comment>